<name>A0ABT6ATN7_9BURK</name>
<evidence type="ECO:0000313" key="2">
    <source>
        <dbReference type="EMBL" id="MDF3835999.1"/>
    </source>
</evidence>
<comment type="caution">
    <text evidence="2">The sequence shown here is derived from an EMBL/GenBank/DDBJ whole genome shotgun (WGS) entry which is preliminary data.</text>
</comment>
<organism evidence="2 3">
    <name type="scientific">Cupriavidus basilensis</name>
    <dbReference type="NCBI Taxonomy" id="68895"/>
    <lineage>
        <taxon>Bacteria</taxon>
        <taxon>Pseudomonadati</taxon>
        <taxon>Pseudomonadota</taxon>
        <taxon>Betaproteobacteria</taxon>
        <taxon>Burkholderiales</taxon>
        <taxon>Burkholderiaceae</taxon>
        <taxon>Cupriavidus</taxon>
    </lineage>
</organism>
<protein>
    <submittedName>
        <fullName evidence="2">TolC family protein</fullName>
    </submittedName>
</protein>
<evidence type="ECO:0000313" key="3">
    <source>
        <dbReference type="Proteomes" id="UP001216674"/>
    </source>
</evidence>
<keyword evidence="3" id="KW-1185">Reference proteome</keyword>
<dbReference type="SUPFAM" id="SSF56954">
    <property type="entry name" value="Outer membrane efflux proteins (OEP)"/>
    <property type="match status" value="1"/>
</dbReference>
<accession>A0ABT6ATN7</accession>
<dbReference type="Pfam" id="PF02321">
    <property type="entry name" value="OEP"/>
    <property type="match status" value="1"/>
</dbReference>
<gene>
    <name evidence="2" type="ORF">P3W85_24050</name>
</gene>
<dbReference type="Gene3D" id="1.20.1600.10">
    <property type="entry name" value="Outer membrane efflux proteins (OEP)"/>
    <property type="match status" value="1"/>
</dbReference>
<dbReference type="Proteomes" id="UP001216674">
    <property type="component" value="Unassembled WGS sequence"/>
</dbReference>
<evidence type="ECO:0000256" key="1">
    <source>
        <dbReference type="ARBA" id="ARBA00007613"/>
    </source>
</evidence>
<reference evidence="2 3" key="1">
    <citation type="submission" date="2023-03" db="EMBL/GenBank/DDBJ databases">
        <title>Draft assemblies of triclosan tolerant bacteria isolated from returned activated sludge.</title>
        <authorList>
            <person name="Van Hamelsveld S."/>
        </authorList>
    </citation>
    <scope>NUCLEOTIDE SEQUENCE [LARGE SCALE GENOMIC DNA]</scope>
    <source>
        <strain evidence="2 3">GW210010_S58</strain>
    </source>
</reference>
<proteinExistence type="inferred from homology"/>
<sequence>MDSFFGEQSGVQDEAVRLARQAVQLTINEYKAGAVPYTSVVTAQATALGNEQAALTIRENRLIASVALIEAFGGGWHVSQLPGDKAMSSTASHAGP</sequence>
<dbReference type="InterPro" id="IPR003423">
    <property type="entry name" value="OMP_efflux"/>
</dbReference>
<dbReference type="RefSeq" id="WP_276266615.1">
    <property type="nucleotide sequence ID" value="NZ_JARJLM010000400.1"/>
</dbReference>
<comment type="similarity">
    <text evidence="1">Belongs to the outer membrane factor (OMF) (TC 1.B.17) family.</text>
</comment>
<dbReference type="EMBL" id="JARJLM010000400">
    <property type="protein sequence ID" value="MDF3835999.1"/>
    <property type="molecule type" value="Genomic_DNA"/>
</dbReference>